<dbReference type="EMBL" id="JAAKZW010000005">
    <property type="protein sequence ID" value="NGO74738.1"/>
    <property type="molecule type" value="Genomic_DNA"/>
</dbReference>
<accession>A0A6G4XBH9</accession>
<dbReference type="Gene3D" id="3.40.50.720">
    <property type="entry name" value="NAD(P)-binding Rossmann-like Domain"/>
    <property type="match status" value="1"/>
</dbReference>
<comment type="similarity">
    <text evidence="1">Belongs to the short-chain dehydrogenases/reductases (SDR) family.</text>
</comment>
<gene>
    <name evidence="4" type="ORF">G6045_03410</name>
</gene>
<organism evidence="4 5">
    <name type="scientific">Streptomyces mesophilus</name>
    <dbReference type="NCBI Taxonomy" id="1775132"/>
    <lineage>
        <taxon>Bacteria</taxon>
        <taxon>Bacillati</taxon>
        <taxon>Actinomycetota</taxon>
        <taxon>Actinomycetes</taxon>
        <taxon>Kitasatosporales</taxon>
        <taxon>Streptomycetaceae</taxon>
        <taxon>Streptomyces</taxon>
    </lineage>
</organism>
<dbReference type="SUPFAM" id="SSF51735">
    <property type="entry name" value="NAD(P)-binding Rossmann-fold domains"/>
    <property type="match status" value="1"/>
</dbReference>
<evidence type="ECO:0000256" key="1">
    <source>
        <dbReference type="ARBA" id="ARBA00006484"/>
    </source>
</evidence>
<dbReference type="Proteomes" id="UP000481109">
    <property type="component" value="Unassembled WGS sequence"/>
</dbReference>
<evidence type="ECO:0000256" key="2">
    <source>
        <dbReference type="ARBA" id="ARBA00023002"/>
    </source>
</evidence>
<dbReference type="GO" id="GO:0016614">
    <property type="term" value="F:oxidoreductase activity, acting on CH-OH group of donors"/>
    <property type="evidence" value="ECO:0007669"/>
    <property type="project" value="UniProtKB-ARBA"/>
</dbReference>
<dbReference type="InterPro" id="IPR002347">
    <property type="entry name" value="SDR_fam"/>
</dbReference>
<keyword evidence="2" id="KW-0560">Oxidoreductase</keyword>
<dbReference type="FunFam" id="3.40.50.720:FF:000084">
    <property type="entry name" value="Short-chain dehydrogenase reductase"/>
    <property type="match status" value="1"/>
</dbReference>
<dbReference type="PRINTS" id="PR00080">
    <property type="entry name" value="SDRFAMILY"/>
</dbReference>
<proteinExistence type="inferred from homology"/>
<evidence type="ECO:0000256" key="3">
    <source>
        <dbReference type="SAM" id="MobiDB-lite"/>
    </source>
</evidence>
<dbReference type="InterPro" id="IPR036291">
    <property type="entry name" value="NAD(P)-bd_dom_sf"/>
</dbReference>
<sequence length="345" mass="37226">MAKPERGHRGTLPGGAGVFRGRSAGLRGVDSRRIRELEVQQVADAHEVPTARPGEAGEPVPPYRFERQSRPGLESRMSTPPRYMAPRYRGSDKLQGKAALITGGDSGIGRAVAVLYAREGADVAIVYLPEEQEDAEQTREVVEGEGRRCVLIPGDLCDRDFCREAVDTTVDTLGGLNILVSNAARLNSQNSLDDLNFEEFDLAFKTNVYAYFHLVQAALPHLERGDAIIATASEEGLKGSDMMMDYAASKAAQIVFTKSIASHLAKRGVRANVVAPGPTWTVLNLAGQRFPDDYLKQNLASADPMGRAAQPEELAPAYVYLAAEADSSYTIGETIAVTGGMTDSR</sequence>
<dbReference type="PANTHER" id="PTHR48107:SF16">
    <property type="entry name" value="NADPH-DEPENDENT ALDEHYDE REDUCTASE 1, CHLOROPLASTIC"/>
    <property type="match status" value="1"/>
</dbReference>
<evidence type="ECO:0000313" key="5">
    <source>
        <dbReference type="Proteomes" id="UP000481109"/>
    </source>
</evidence>
<dbReference type="Pfam" id="PF13561">
    <property type="entry name" value="adh_short_C2"/>
    <property type="match status" value="1"/>
</dbReference>
<feature type="region of interest" description="Disordered" evidence="3">
    <location>
        <begin position="1"/>
        <end position="24"/>
    </location>
</feature>
<feature type="region of interest" description="Disordered" evidence="3">
    <location>
        <begin position="40"/>
        <end position="89"/>
    </location>
</feature>
<dbReference type="PANTHER" id="PTHR48107">
    <property type="entry name" value="NADPH-DEPENDENT ALDEHYDE REDUCTASE-LIKE PROTEIN, CHLOROPLASTIC-RELATED"/>
    <property type="match status" value="1"/>
</dbReference>
<reference evidence="4 5" key="1">
    <citation type="submission" date="2020-02" db="EMBL/GenBank/DDBJ databases">
        <title>Whole-genome analyses of novel actinobacteria.</title>
        <authorList>
            <person name="Sahin N."/>
            <person name="Tokatli A."/>
        </authorList>
    </citation>
    <scope>NUCLEOTIDE SEQUENCE [LARGE SCALE GENOMIC DNA]</scope>
    <source>
        <strain evidence="4 5">YC504</strain>
    </source>
</reference>
<evidence type="ECO:0000313" key="4">
    <source>
        <dbReference type="EMBL" id="NGO74738.1"/>
    </source>
</evidence>
<name>A0A6G4XBH9_9ACTN</name>
<dbReference type="AlphaFoldDB" id="A0A6G4XBH9"/>
<protein>
    <submittedName>
        <fullName evidence="4">SDR family oxidoreductase</fullName>
    </submittedName>
</protein>
<comment type="caution">
    <text evidence="4">The sequence shown here is derived from an EMBL/GenBank/DDBJ whole genome shotgun (WGS) entry which is preliminary data.</text>
</comment>
<feature type="compositionally biased region" description="Basic and acidic residues" evidence="3">
    <location>
        <begin position="40"/>
        <end position="49"/>
    </location>
</feature>
<dbReference type="PRINTS" id="PR00081">
    <property type="entry name" value="GDHRDH"/>
</dbReference>
<keyword evidence="5" id="KW-1185">Reference proteome</keyword>